<comment type="caution">
    <text evidence="2">The sequence shown here is derived from an EMBL/GenBank/DDBJ whole genome shotgun (WGS) entry which is preliminary data.</text>
</comment>
<feature type="transmembrane region" description="Helical" evidence="1">
    <location>
        <begin position="54"/>
        <end position="74"/>
    </location>
</feature>
<dbReference type="Proteomes" id="UP001589774">
    <property type="component" value="Unassembled WGS sequence"/>
</dbReference>
<keyword evidence="3" id="KW-1185">Reference proteome</keyword>
<evidence type="ECO:0008006" key="4">
    <source>
        <dbReference type="Google" id="ProtNLM"/>
    </source>
</evidence>
<proteinExistence type="predicted"/>
<evidence type="ECO:0000313" key="3">
    <source>
        <dbReference type="Proteomes" id="UP001589774"/>
    </source>
</evidence>
<reference evidence="2 3" key="1">
    <citation type="submission" date="2024-09" db="EMBL/GenBank/DDBJ databases">
        <authorList>
            <person name="Sun Q."/>
            <person name="Mori K."/>
        </authorList>
    </citation>
    <scope>NUCLEOTIDE SEQUENCE [LARGE SCALE GENOMIC DNA]</scope>
    <source>
        <strain evidence="2 3">CCM 7765</strain>
    </source>
</reference>
<name>A0ABV6HSP3_9SPHI</name>
<protein>
    <recommendedName>
        <fullName evidence="4">FecR family protein</fullName>
    </recommendedName>
</protein>
<evidence type="ECO:0000313" key="2">
    <source>
        <dbReference type="EMBL" id="MFC0321906.1"/>
    </source>
</evidence>
<dbReference type="RefSeq" id="WP_130858549.1">
    <property type="nucleotide sequence ID" value="NZ_JBHLWO010000008.1"/>
</dbReference>
<keyword evidence="1" id="KW-1133">Transmembrane helix</keyword>
<sequence>MDRMRNDIFDEEVRKKLDSFEPQVSNKVWSNIAEQLDQQTTGSGARSLQVKRALMRWSIAAMIALTLGVGITYIKQPRKVVYLSAKKEVIKDEGAALPLPVTKSNNGIGKGEKMVHRSVSPAKRNLKERIDGRKITVSENRAMTDPDVIMEDTGNRPMIVNEVVSVAVSPGNGRVEQPALQFAFIETPTLKDTKMKSQEKKNFGIGEILNYVVGSVDHGDAKVLSFASDDEGTLKVAVDLKALKVRL</sequence>
<accession>A0ABV6HSP3</accession>
<evidence type="ECO:0000256" key="1">
    <source>
        <dbReference type="SAM" id="Phobius"/>
    </source>
</evidence>
<dbReference type="EMBL" id="JBHLWO010000008">
    <property type="protein sequence ID" value="MFC0321906.1"/>
    <property type="molecule type" value="Genomic_DNA"/>
</dbReference>
<gene>
    <name evidence="2" type="ORF">ACFFI0_26565</name>
</gene>
<organism evidence="2 3">
    <name type="scientific">Olivibacter oleidegradans</name>
    <dbReference type="NCBI Taxonomy" id="760123"/>
    <lineage>
        <taxon>Bacteria</taxon>
        <taxon>Pseudomonadati</taxon>
        <taxon>Bacteroidota</taxon>
        <taxon>Sphingobacteriia</taxon>
        <taxon>Sphingobacteriales</taxon>
        <taxon>Sphingobacteriaceae</taxon>
        <taxon>Olivibacter</taxon>
    </lineage>
</organism>
<keyword evidence="1" id="KW-0812">Transmembrane</keyword>
<keyword evidence="1" id="KW-0472">Membrane</keyword>